<evidence type="ECO:0000313" key="2">
    <source>
        <dbReference type="Proteomes" id="UP000263900"/>
    </source>
</evidence>
<dbReference type="KEGG" id="pseg:D3H65_07760"/>
<sequence>MTNSLESVIAFLEETNDPHVAYFSYTTDEAGEAGAISANKEGLRLYALELLKKSLDIEQKPPQSSLIFCPREWMVSETGYNLISCVRPQYHSRETILSDIEPARYGVNDPRFKV</sequence>
<reference evidence="1 2" key="1">
    <citation type="submission" date="2018-09" db="EMBL/GenBank/DDBJ databases">
        <title>Genome sequencing of strain 6GH32-13.</title>
        <authorList>
            <person name="Weon H.-Y."/>
            <person name="Heo J."/>
            <person name="Kwon S.-W."/>
        </authorList>
    </citation>
    <scope>NUCLEOTIDE SEQUENCE [LARGE SCALE GENOMIC DNA]</scope>
    <source>
        <strain evidence="1 2">5GH32-13</strain>
    </source>
</reference>
<keyword evidence="2" id="KW-1185">Reference proteome</keyword>
<gene>
    <name evidence="1" type="ORF">D3H65_07760</name>
</gene>
<organism evidence="1 2">
    <name type="scientific">Paraflavitalea soli</name>
    <dbReference type="NCBI Taxonomy" id="2315862"/>
    <lineage>
        <taxon>Bacteria</taxon>
        <taxon>Pseudomonadati</taxon>
        <taxon>Bacteroidota</taxon>
        <taxon>Chitinophagia</taxon>
        <taxon>Chitinophagales</taxon>
        <taxon>Chitinophagaceae</taxon>
        <taxon>Paraflavitalea</taxon>
    </lineage>
</organism>
<evidence type="ECO:0000313" key="1">
    <source>
        <dbReference type="EMBL" id="AXY73881.1"/>
    </source>
</evidence>
<name>A0A3B7MTR1_9BACT</name>
<dbReference type="EMBL" id="CP032157">
    <property type="protein sequence ID" value="AXY73881.1"/>
    <property type="molecule type" value="Genomic_DNA"/>
</dbReference>
<dbReference type="AlphaFoldDB" id="A0A3B7MTR1"/>
<proteinExistence type="predicted"/>
<dbReference type="Proteomes" id="UP000263900">
    <property type="component" value="Chromosome"/>
</dbReference>
<accession>A0A3B7MTR1</accession>
<dbReference type="RefSeq" id="WP_119049737.1">
    <property type="nucleotide sequence ID" value="NZ_CP032157.1"/>
</dbReference>
<dbReference type="OrthoDB" id="1454326at2"/>
<protein>
    <submittedName>
        <fullName evidence="1">Uncharacterized protein</fullName>
    </submittedName>
</protein>